<keyword evidence="2" id="KW-1185">Reference proteome</keyword>
<name>A0ABX0UMQ3_9BACT</name>
<dbReference type="Proteomes" id="UP001179181">
    <property type="component" value="Unassembled WGS sequence"/>
</dbReference>
<evidence type="ECO:0000313" key="2">
    <source>
        <dbReference type="Proteomes" id="UP001179181"/>
    </source>
</evidence>
<dbReference type="EMBL" id="JAASQJ010000003">
    <property type="protein sequence ID" value="NIJ54288.1"/>
    <property type="molecule type" value="Genomic_DNA"/>
</dbReference>
<comment type="caution">
    <text evidence="1">The sequence shown here is derived from an EMBL/GenBank/DDBJ whole genome shotgun (WGS) entry which is preliminary data.</text>
</comment>
<gene>
    <name evidence="1" type="ORF">FHS68_003470</name>
</gene>
<accession>A0ABX0UMQ3</accession>
<proteinExistence type="predicted"/>
<reference evidence="1 2" key="1">
    <citation type="submission" date="2020-03" db="EMBL/GenBank/DDBJ databases">
        <title>Genomic Encyclopedia of Type Strains, Phase IV (KMG-IV): sequencing the most valuable type-strain genomes for metagenomic binning, comparative biology and taxonomic classification.</title>
        <authorList>
            <person name="Goeker M."/>
        </authorList>
    </citation>
    <scope>NUCLEOTIDE SEQUENCE [LARGE SCALE GENOMIC DNA]</scope>
    <source>
        <strain evidence="1 2">DSM 102865</strain>
    </source>
</reference>
<organism evidence="1 2">
    <name type="scientific">Dyadobacter arcticus</name>
    <dbReference type="NCBI Taxonomy" id="1078754"/>
    <lineage>
        <taxon>Bacteria</taxon>
        <taxon>Pseudomonadati</taxon>
        <taxon>Bacteroidota</taxon>
        <taxon>Cytophagia</taxon>
        <taxon>Cytophagales</taxon>
        <taxon>Spirosomataceae</taxon>
        <taxon>Dyadobacter</taxon>
    </lineage>
</organism>
<protein>
    <submittedName>
        <fullName evidence="1">Uncharacterized protein</fullName>
    </submittedName>
</protein>
<sequence length="75" mass="8733">MKEIEFSNSQFQFLIDSFPILRLTLEGKKERFQNNIVFMGNEQIEYLLDGLSNLLSEKGIKRIQSPMNLAILLNL</sequence>
<evidence type="ECO:0000313" key="1">
    <source>
        <dbReference type="EMBL" id="NIJ54288.1"/>
    </source>
</evidence>